<reference evidence="3" key="1">
    <citation type="journal article" date="2013" name="Genetics">
        <title>The draft genome and transcriptome of Panagrellus redivivus are shaped by the harsh demands of a free-living lifestyle.</title>
        <authorList>
            <person name="Srinivasan J."/>
            <person name="Dillman A.R."/>
            <person name="Macchietto M.G."/>
            <person name="Heikkinen L."/>
            <person name="Lakso M."/>
            <person name="Fracchia K.M."/>
            <person name="Antoshechkin I."/>
            <person name="Mortazavi A."/>
            <person name="Wong G."/>
            <person name="Sternberg P.W."/>
        </authorList>
    </citation>
    <scope>NUCLEOTIDE SEQUENCE [LARGE SCALE GENOMIC DNA]</scope>
    <source>
        <strain evidence="3">MT8872</strain>
    </source>
</reference>
<dbReference type="InterPro" id="IPR025875">
    <property type="entry name" value="Leu-rich_rpt_4"/>
</dbReference>
<evidence type="ECO:0000313" key="4">
    <source>
        <dbReference type="WBParaSite" id="Pan_g21898.t1"/>
    </source>
</evidence>
<dbReference type="PANTHER" id="PTHR46282">
    <property type="entry name" value="LEUCINE-RICH MELANOCYTE DIFFERENTIATION-ASSOCIATED PROTEIN"/>
    <property type="match status" value="1"/>
</dbReference>
<dbReference type="PROSITE" id="PS51450">
    <property type="entry name" value="LRR"/>
    <property type="match status" value="1"/>
</dbReference>
<evidence type="ECO:0000256" key="2">
    <source>
        <dbReference type="ARBA" id="ARBA00022737"/>
    </source>
</evidence>
<organism evidence="3 4">
    <name type="scientific">Panagrellus redivivus</name>
    <name type="common">Microworm</name>
    <dbReference type="NCBI Taxonomy" id="6233"/>
    <lineage>
        <taxon>Eukaryota</taxon>
        <taxon>Metazoa</taxon>
        <taxon>Ecdysozoa</taxon>
        <taxon>Nematoda</taxon>
        <taxon>Chromadorea</taxon>
        <taxon>Rhabditida</taxon>
        <taxon>Tylenchina</taxon>
        <taxon>Panagrolaimomorpha</taxon>
        <taxon>Panagrolaimoidea</taxon>
        <taxon>Panagrolaimidae</taxon>
        <taxon>Panagrellus</taxon>
    </lineage>
</organism>
<proteinExistence type="predicted"/>
<dbReference type="WBParaSite" id="Pan_g21898.t1">
    <property type="protein sequence ID" value="Pan_g21898.t1"/>
    <property type="gene ID" value="Pan_g21898"/>
</dbReference>
<accession>A0A7E4VK26</accession>
<dbReference type="Gene3D" id="3.80.10.10">
    <property type="entry name" value="Ribonuclease Inhibitor"/>
    <property type="match status" value="1"/>
</dbReference>
<dbReference type="InterPro" id="IPR032675">
    <property type="entry name" value="LRR_dom_sf"/>
</dbReference>
<dbReference type="SUPFAM" id="SSF52058">
    <property type="entry name" value="L domain-like"/>
    <property type="match status" value="1"/>
</dbReference>
<keyword evidence="3" id="KW-1185">Reference proteome</keyword>
<dbReference type="InterPro" id="IPR043313">
    <property type="entry name" value="LRMDA"/>
</dbReference>
<evidence type="ECO:0000256" key="1">
    <source>
        <dbReference type="ARBA" id="ARBA00022614"/>
    </source>
</evidence>
<evidence type="ECO:0000313" key="3">
    <source>
        <dbReference type="Proteomes" id="UP000492821"/>
    </source>
</evidence>
<dbReference type="Proteomes" id="UP000492821">
    <property type="component" value="Unassembled WGS sequence"/>
</dbReference>
<protein>
    <submittedName>
        <fullName evidence="4">LRRCT domain-containing protein</fullName>
    </submittedName>
</protein>
<dbReference type="Pfam" id="PF12799">
    <property type="entry name" value="LRR_4"/>
    <property type="match status" value="1"/>
</dbReference>
<dbReference type="AlphaFoldDB" id="A0A7E4VK26"/>
<keyword evidence="2" id="KW-0677">Repeat</keyword>
<keyword evidence="1" id="KW-0433">Leucine-rich repeat</keyword>
<name>A0A7E4VK26_PANRE</name>
<reference evidence="4" key="2">
    <citation type="submission" date="2020-10" db="UniProtKB">
        <authorList>
            <consortium name="WormBaseParasite"/>
        </authorList>
    </citation>
    <scope>IDENTIFICATION</scope>
</reference>
<dbReference type="InterPro" id="IPR001611">
    <property type="entry name" value="Leu-rich_rpt"/>
</dbReference>
<sequence length="164" mass="18035">MIQSCCASRSIHSVPEPHLQGRFDPISDVSVVDLGDLNLHTLPDVVVQNSHQIEHLLLDENNFNEKTFEGITFPNLKSLSLNSNKIKNVGVFIQLLAWKCPNLTFLSLIGNPGWPHPVLGGNAVLYGTLATTVASFLPRLQFLDSMPVPEGAKNVKLPSQCRIQ</sequence>
<dbReference type="PANTHER" id="PTHR46282:SF1">
    <property type="entry name" value="LEUCINE-RICH REPEAT-CONTAINING PROTEIN 72-LIKE"/>
    <property type="match status" value="1"/>
</dbReference>